<dbReference type="PRINTS" id="PR00081">
    <property type="entry name" value="GDHRDH"/>
</dbReference>
<dbReference type="InterPro" id="IPR057326">
    <property type="entry name" value="KR_dom"/>
</dbReference>
<evidence type="ECO:0000259" key="4">
    <source>
        <dbReference type="SMART" id="SM00822"/>
    </source>
</evidence>
<evidence type="ECO:0000256" key="2">
    <source>
        <dbReference type="ARBA" id="ARBA00023002"/>
    </source>
</evidence>
<name>A0AAE1I8A6_9HYPO</name>
<dbReference type="EMBL" id="JAWRVG010000039">
    <property type="protein sequence ID" value="KAK4066170.1"/>
    <property type="molecule type" value="Genomic_DNA"/>
</dbReference>
<dbReference type="Gene3D" id="3.40.50.720">
    <property type="entry name" value="NAD(P)-binding Rossmann-like Domain"/>
    <property type="match status" value="1"/>
</dbReference>
<feature type="transmembrane region" description="Helical" evidence="3">
    <location>
        <begin position="371"/>
        <end position="391"/>
    </location>
</feature>
<evidence type="ECO:0000256" key="1">
    <source>
        <dbReference type="ARBA" id="ARBA00022857"/>
    </source>
</evidence>
<accession>A0AAE1I8A6</accession>
<keyword evidence="1" id="KW-0521">NADP</keyword>
<sequence length="462" mass="51169">MKIQDRTFIISGGASGLGKSSAIEIIKAGGYVSVLDLSDEEDGKELEKELGPSAKFFHCNVTETESIAKAVQGTVDWVKQTGKPLGGIIPGAGIGLPAAILNRKGESLNIDDVDFVLSVNFRGVIDLVRQAAVHLAKVEPEGPDGERGVVILVSSSSAFDGQYGQVAYAATKGAVASMALPMSRDLASYGIRVVAIAPSLFNTNLSIGMSDRVRKAIEDTFVFPNRAGNPPDFAILVKHIIENPMLNGTVIRLDGASRLSKLVGYMYLANFADGTKSPTGNTTHQMEHLRAVTGWREDGPNAKLHGYNSSHLFRWHLILSLIFQHVRICAIMTPKEGHDRILIRLQQEYYPLRQTPTLCHQGIRALVLVRYFWLAAKMLILELYLLDLVFWKIHRFARRRNILPQYTRIFSPGFHRLAVLAPLPPSRFRYSMARIIAGIWYWWASFLGVPLMAWIVFTATKS</sequence>
<dbReference type="GeneID" id="87922967"/>
<protein>
    <recommendedName>
        <fullName evidence="4">Ketoreductase domain-containing protein</fullName>
    </recommendedName>
</protein>
<dbReference type="PROSITE" id="PS00061">
    <property type="entry name" value="ADH_SHORT"/>
    <property type="match status" value="1"/>
</dbReference>
<keyword evidence="2" id="KW-0560">Oxidoreductase</keyword>
<proteinExistence type="predicted"/>
<comment type="caution">
    <text evidence="5">The sequence shown here is derived from an EMBL/GenBank/DDBJ whole genome shotgun (WGS) entry which is preliminary data.</text>
</comment>
<dbReference type="InterPro" id="IPR020904">
    <property type="entry name" value="Sc_DH/Rdtase_CS"/>
</dbReference>
<keyword evidence="3" id="KW-0812">Transmembrane</keyword>
<evidence type="ECO:0000313" key="6">
    <source>
        <dbReference type="Proteomes" id="UP001273209"/>
    </source>
</evidence>
<feature type="domain" description="Ketoreductase" evidence="4">
    <location>
        <begin position="6"/>
        <end position="199"/>
    </location>
</feature>
<feature type="transmembrane region" description="Helical" evidence="3">
    <location>
        <begin position="435"/>
        <end position="457"/>
    </location>
</feature>
<evidence type="ECO:0000256" key="3">
    <source>
        <dbReference type="SAM" id="Phobius"/>
    </source>
</evidence>
<dbReference type="PANTHER" id="PTHR43658">
    <property type="entry name" value="SHORT-CHAIN DEHYDROGENASE/REDUCTASE"/>
    <property type="match status" value="1"/>
</dbReference>
<dbReference type="InterPro" id="IPR036291">
    <property type="entry name" value="NAD(P)-bd_dom_sf"/>
</dbReference>
<dbReference type="AlphaFoldDB" id="A0AAE1I8A6"/>
<dbReference type="SMART" id="SM00822">
    <property type="entry name" value="PKS_KR"/>
    <property type="match status" value="1"/>
</dbReference>
<dbReference type="SUPFAM" id="SSF51735">
    <property type="entry name" value="NAD(P)-binding Rossmann-fold domains"/>
    <property type="match status" value="1"/>
</dbReference>
<keyword evidence="3" id="KW-1133">Transmembrane helix</keyword>
<dbReference type="PANTHER" id="PTHR43658:SF8">
    <property type="entry name" value="17-BETA-HYDROXYSTEROID DEHYDROGENASE 14-RELATED"/>
    <property type="match status" value="1"/>
</dbReference>
<reference evidence="5" key="1">
    <citation type="submission" date="2023-11" db="EMBL/GenBank/DDBJ databases">
        <title>The genome sequences of three competitors of mushroom-forming fungi.</title>
        <authorList>
            <person name="Beijen E."/>
            <person name="Ohm R.A."/>
        </authorList>
    </citation>
    <scope>NUCLEOTIDE SEQUENCE</scope>
    <source>
        <strain evidence="5">CBS 100526</strain>
    </source>
</reference>
<keyword evidence="3" id="KW-0472">Membrane</keyword>
<evidence type="ECO:0000313" key="5">
    <source>
        <dbReference type="EMBL" id="KAK4066170.1"/>
    </source>
</evidence>
<dbReference type="Pfam" id="PF00106">
    <property type="entry name" value="adh_short"/>
    <property type="match status" value="1"/>
</dbReference>
<keyword evidence="6" id="KW-1185">Reference proteome</keyword>
<dbReference type="InterPro" id="IPR002347">
    <property type="entry name" value="SDR_fam"/>
</dbReference>
<dbReference type="Proteomes" id="UP001273209">
    <property type="component" value="Unassembled WGS sequence"/>
</dbReference>
<dbReference type="RefSeq" id="XP_062752867.1">
    <property type="nucleotide sequence ID" value="XM_062903063.1"/>
</dbReference>
<gene>
    <name evidence="5" type="ORF">Triagg1_8238</name>
</gene>
<dbReference type="GO" id="GO:0016491">
    <property type="term" value="F:oxidoreductase activity"/>
    <property type="evidence" value="ECO:0007669"/>
    <property type="project" value="UniProtKB-KW"/>
</dbReference>
<organism evidence="5 6">
    <name type="scientific">Trichoderma aggressivum f. europaeum</name>
    <dbReference type="NCBI Taxonomy" id="173218"/>
    <lineage>
        <taxon>Eukaryota</taxon>
        <taxon>Fungi</taxon>
        <taxon>Dikarya</taxon>
        <taxon>Ascomycota</taxon>
        <taxon>Pezizomycotina</taxon>
        <taxon>Sordariomycetes</taxon>
        <taxon>Hypocreomycetidae</taxon>
        <taxon>Hypocreales</taxon>
        <taxon>Hypocreaceae</taxon>
        <taxon>Trichoderma</taxon>
    </lineage>
</organism>